<dbReference type="Proteomes" id="UP000322499">
    <property type="component" value="Unassembled WGS sequence"/>
</dbReference>
<dbReference type="EMBL" id="VNHW01000007">
    <property type="protein sequence ID" value="TYP87230.1"/>
    <property type="molecule type" value="Genomic_DNA"/>
</dbReference>
<evidence type="ECO:0000313" key="2">
    <source>
        <dbReference type="EMBL" id="TYP87230.1"/>
    </source>
</evidence>
<evidence type="ECO:0000256" key="1">
    <source>
        <dbReference type="SAM" id="Phobius"/>
    </source>
</evidence>
<keyword evidence="1" id="KW-0812">Transmembrane</keyword>
<dbReference type="AlphaFoldDB" id="A0A5S5CTZ5"/>
<keyword evidence="3" id="KW-1185">Reference proteome</keyword>
<accession>A0A5S5CTZ5</accession>
<organism evidence="2 3">
    <name type="scientific">Blastococcus xanthinilyticus</name>
    <dbReference type="NCBI Taxonomy" id="1564164"/>
    <lineage>
        <taxon>Bacteria</taxon>
        <taxon>Bacillati</taxon>
        <taxon>Actinomycetota</taxon>
        <taxon>Actinomycetes</taxon>
        <taxon>Geodermatophilales</taxon>
        <taxon>Geodermatophilaceae</taxon>
        <taxon>Blastococcus</taxon>
    </lineage>
</organism>
<reference evidence="2 3" key="1">
    <citation type="submission" date="2019-07" db="EMBL/GenBank/DDBJ databases">
        <title>Genomic Encyclopedia of Archaeal and Bacterial Type Strains, Phase II (KMG-II): from individual species to whole genera.</title>
        <authorList>
            <person name="Goeker M."/>
        </authorList>
    </citation>
    <scope>NUCLEOTIDE SEQUENCE [LARGE SCALE GENOMIC DNA]</scope>
    <source>
        <strain evidence="2 3">DSM 46842</strain>
    </source>
</reference>
<keyword evidence="1" id="KW-0472">Membrane</keyword>
<feature type="transmembrane region" description="Helical" evidence="1">
    <location>
        <begin position="24"/>
        <end position="45"/>
    </location>
</feature>
<proteinExistence type="predicted"/>
<comment type="caution">
    <text evidence="2">The sequence shown here is derived from an EMBL/GenBank/DDBJ whole genome shotgun (WGS) entry which is preliminary data.</text>
</comment>
<keyword evidence="1" id="KW-1133">Transmembrane helix</keyword>
<feature type="transmembrane region" description="Helical" evidence="1">
    <location>
        <begin position="65"/>
        <end position="89"/>
    </location>
</feature>
<protein>
    <submittedName>
        <fullName evidence="2">Uncharacterized protein</fullName>
    </submittedName>
</protein>
<sequence length="110" mass="11761">MSRGARVPGAEGVRRSGRGYGVRMLRWLCALVCGGVLSGFAFLLVTGEYANEGPILLTVSRNHGLHAGDLFVLAGWAVAVLAVLALAALPPRRPVPERLPERAPERLPEH</sequence>
<name>A0A5S5CTZ5_9ACTN</name>
<gene>
    <name evidence="2" type="ORF">BD833_107170</name>
</gene>
<evidence type="ECO:0000313" key="3">
    <source>
        <dbReference type="Proteomes" id="UP000322499"/>
    </source>
</evidence>